<dbReference type="Pfam" id="PF07690">
    <property type="entry name" value="MFS_1"/>
    <property type="match status" value="1"/>
</dbReference>
<evidence type="ECO:0000313" key="6">
    <source>
        <dbReference type="EMBL" id="OKL62539.1"/>
    </source>
</evidence>
<feature type="transmembrane region" description="Helical" evidence="4">
    <location>
        <begin position="38"/>
        <end position="57"/>
    </location>
</feature>
<dbReference type="AlphaFoldDB" id="A0A225B3F2"/>
<evidence type="ECO:0000256" key="1">
    <source>
        <dbReference type="ARBA" id="ARBA00004141"/>
    </source>
</evidence>
<keyword evidence="4" id="KW-0812">Transmembrane</keyword>
<feature type="transmembrane region" description="Helical" evidence="4">
    <location>
        <begin position="312"/>
        <end position="345"/>
    </location>
</feature>
<feature type="region of interest" description="Disordered" evidence="3">
    <location>
        <begin position="1"/>
        <end position="29"/>
    </location>
</feature>
<feature type="transmembrane region" description="Helical" evidence="4">
    <location>
        <begin position="101"/>
        <end position="122"/>
    </location>
</feature>
<dbReference type="GeneID" id="31001910"/>
<dbReference type="PANTHER" id="PTHR11360:SF250">
    <property type="entry name" value="MFS-TYPE TRANSPORTER AFUA_1G00970"/>
    <property type="match status" value="1"/>
</dbReference>
<feature type="compositionally biased region" description="Basic and acidic residues" evidence="3">
    <location>
        <begin position="1"/>
        <end position="10"/>
    </location>
</feature>
<evidence type="ECO:0000313" key="7">
    <source>
        <dbReference type="Proteomes" id="UP000214365"/>
    </source>
</evidence>
<dbReference type="PROSITE" id="PS50850">
    <property type="entry name" value="MFS"/>
    <property type="match status" value="1"/>
</dbReference>
<reference evidence="6 7" key="1">
    <citation type="submission" date="2015-06" db="EMBL/GenBank/DDBJ databases">
        <title>Talaromyces atroroseus IBT 11181 draft genome.</title>
        <authorList>
            <person name="Rasmussen K.B."/>
            <person name="Rasmussen S."/>
            <person name="Petersen B."/>
            <person name="Sicheritz-Ponten T."/>
            <person name="Mortensen U.H."/>
            <person name="Thrane U."/>
        </authorList>
    </citation>
    <scope>NUCLEOTIDE SEQUENCE [LARGE SCALE GENOMIC DNA]</scope>
    <source>
        <strain evidence="6 7">IBT 11181</strain>
    </source>
</reference>
<evidence type="ECO:0000256" key="2">
    <source>
        <dbReference type="ARBA" id="ARBA00006727"/>
    </source>
</evidence>
<dbReference type="InterPro" id="IPR036259">
    <property type="entry name" value="MFS_trans_sf"/>
</dbReference>
<dbReference type="GO" id="GO:0022857">
    <property type="term" value="F:transmembrane transporter activity"/>
    <property type="evidence" value="ECO:0007669"/>
    <property type="project" value="InterPro"/>
</dbReference>
<sequence>MDETPLKEVSEALPSNLSDSEHGTLGDPPSEFTTRSTMALLGCMGAVFCTVGFLNAFGVFETYYATNILSNESDSNIGWIGALNIFLLFAGSLITGRILDLFGPAVMFWVGSIITVFAIMMVSLCKTFWEFILAQGIVLGVGETLLLCPAVALVGQHFKKRLSIALGITIAGSSLGGVVWPVVMHSLLDSPSIGFGWSMRIAGFIMLPILAVSSMIARPPIEAKNSTTAAKPSKPAWDWSLVTKPAMALTASAFFFVYFGMFMPFFYTTDYALAQGFSSNLSFYTISLVNGASLFGRILPGFVADKYGRFNLCIIMITFSGIIAMCMTTVTTVAGLVFFSLAYGFSSGRTFVQGILSLQQGCAAKLATPTTVGTAIGFVMASTSLS</sequence>
<dbReference type="InterPro" id="IPR050327">
    <property type="entry name" value="Proton-linked_MCT"/>
</dbReference>
<keyword evidence="7" id="KW-1185">Reference proteome</keyword>
<dbReference type="RefSeq" id="XP_020122660.1">
    <property type="nucleotide sequence ID" value="XM_020264426.1"/>
</dbReference>
<feature type="transmembrane region" description="Helical" evidence="4">
    <location>
        <begin position="128"/>
        <end position="155"/>
    </location>
</feature>
<feature type="transmembrane region" description="Helical" evidence="4">
    <location>
        <begin position="246"/>
        <end position="269"/>
    </location>
</feature>
<dbReference type="Gene3D" id="1.20.1250.20">
    <property type="entry name" value="MFS general substrate transporter like domains"/>
    <property type="match status" value="2"/>
</dbReference>
<dbReference type="InterPro" id="IPR011701">
    <property type="entry name" value="MFS"/>
</dbReference>
<keyword evidence="4" id="KW-0472">Membrane</keyword>
<dbReference type="InterPro" id="IPR020846">
    <property type="entry name" value="MFS_dom"/>
</dbReference>
<organism evidence="6 7">
    <name type="scientific">Talaromyces atroroseus</name>
    <dbReference type="NCBI Taxonomy" id="1441469"/>
    <lineage>
        <taxon>Eukaryota</taxon>
        <taxon>Fungi</taxon>
        <taxon>Dikarya</taxon>
        <taxon>Ascomycota</taxon>
        <taxon>Pezizomycotina</taxon>
        <taxon>Eurotiomycetes</taxon>
        <taxon>Eurotiomycetidae</taxon>
        <taxon>Eurotiales</taxon>
        <taxon>Trichocomaceae</taxon>
        <taxon>Talaromyces</taxon>
        <taxon>Talaromyces sect. Trachyspermi</taxon>
    </lineage>
</organism>
<evidence type="ECO:0000256" key="3">
    <source>
        <dbReference type="SAM" id="MobiDB-lite"/>
    </source>
</evidence>
<dbReference type="GO" id="GO:0016020">
    <property type="term" value="C:membrane"/>
    <property type="evidence" value="ECO:0007669"/>
    <property type="project" value="UniProtKB-SubCell"/>
</dbReference>
<accession>A0A225B3F2</accession>
<dbReference type="PANTHER" id="PTHR11360">
    <property type="entry name" value="MONOCARBOXYLATE TRANSPORTER"/>
    <property type="match status" value="1"/>
</dbReference>
<dbReference type="Proteomes" id="UP000214365">
    <property type="component" value="Unassembled WGS sequence"/>
</dbReference>
<comment type="subcellular location">
    <subcellularLocation>
        <location evidence="1">Membrane</location>
        <topology evidence="1">Multi-pass membrane protein</topology>
    </subcellularLocation>
</comment>
<keyword evidence="4" id="KW-1133">Transmembrane helix</keyword>
<feature type="domain" description="Major facilitator superfamily (MFS) profile" evidence="5">
    <location>
        <begin position="38"/>
        <end position="386"/>
    </location>
</feature>
<evidence type="ECO:0000256" key="4">
    <source>
        <dbReference type="SAM" id="Phobius"/>
    </source>
</evidence>
<comment type="similarity">
    <text evidence="2">Belongs to the major facilitator superfamily. Monocarboxylate porter (TC 2.A.1.13) family.</text>
</comment>
<feature type="transmembrane region" description="Helical" evidence="4">
    <location>
        <begin position="195"/>
        <end position="217"/>
    </location>
</feature>
<dbReference type="SUPFAM" id="SSF103473">
    <property type="entry name" value="MFS general substrate transporter"/>
    <property type="match status" value="1"/>
</dbReference>
<dbReference type="OrthoDB" id="6499973at2759"/>
<name>A0A225B3F2_TALAT</name>
<proteinExistence type="inferred from homology"/>
<feature type="transmembrane region" description="Helical" evidence="4">
    <location>
        <begin position="281"/>
        <end position="300"/>
    </location>
</feature>
<feature type="transmembrane region" description="Helical" evidence="4">
    <location>
        <begin position="77"/>
        <end position="94"/>
    </location>
</feature>
<feature type="transmembrane region" description="Helical" evidence="4">
    <location>
        <begin position="162"/>
        <end position="183"/>
    </location>
</feature>
<evidence type="ECO:0000259" key="5">
    <source>
        <dbReference type="PROSITE" id="PS50850"/>
    </source>
</evidence>
<protein>
    <recommendedName>
        <fullName evidence="5">Major facilitator superfamily (MFS) profile domain-containing protein</fullName>
    </recommendedName>
</protein>
<comment type="caution">
    <text evidence="6">The sequence shown here is derived from an EMBL/GenBank/DDBJ whole genome shotgun (WGS) entry which is preliminary data.</text>
</comment>
<gene>
    <name evidence="6" type="ORF">UA08_02155</name>
</gene>
<dbReference type="EMBL" id="LFMY01000003">
    <property type="protein sequence ID" value="OKL62539.1"/>
    <property type="molecule type" value="Genomic_DNA"/>
</dbReference>